<dbReference type="AlphaFoldDB" id="A0A9W9XQT2"/>
<organism evidence="2 3">
    <name type="scientific">Penicillium fimorum</name>
    <dbReference type="NCBI Taxonomy" id="1882269"/>
    <lineage>
        <taxon>Eukaryota</taxon>
        <taxon>Fungi</taxon>
        <taxon>Dikarya</taxon>
        <taxon>Ascomycota</taxon>
        <taxon>Pezizomycotina</taxon>
        <taxon>Eurotiomycetes</taxon>
        <taxon>Eurotiomycetidae</taxon>
        <taxon>Eurotiales</taxon>
        <taxon>Aspergillaceae</taxon>
        <taxon>Penicillium</taxon>
    </lineage>
</organism>
<dbReference type="EMBL" id="JAPWDS010000005">
    <property type="protein sequence ID" value="KAJ5497481.1"/>
    <property type="molecule type" value="Genomic_DNA"/>
</dbReference>
<proteinExistence type="predicted"/>
<keyword evidence="1" id="KW-0175">Coiled coil</keyword>
<dbReference type="OrthoDB" id="4327325at2759"/>
<evidence type="ECO:0000313" key="3">
    <source>
        <dbReference type="Proteomes" id="UP001149954"/>
    </source>
</evidence>
<feature type="coiled-coil region" evidence="1">
    <location>
        <begin position="72"/>
        <end position="99"/>
    </location>
</feature>
<protein>
    <submittedName>
        <fullName evidence="2">Uncharacterized protein</fullName>
    </submittedName>
</protein>
<accession>A0A9W9XQT2</accession>
<evidence type="ECO:0000313" key="2">
    <source>
        <dbReference type="EMBL" id="KAJ5497481.1"/>
    </source>
</evidence>
<gene>
    <name evidence="2" type="ORF">N7463_009468</name>
</gene>
<reference evidence="2" key="1">
    <citation type="submission" date="2022-12" db="EMBL/GenBank/DDBJ databases">
        <authorList>
            <person name="Petersen C."/>
        </authorList>
    </citation>
    <scope>NUCLEOTIDE SEQUENCE</scope>
    <source>
        <strain evidence="2">IBT 29495</strain>
    </source>
</reference>
<evidence type="ECO:0000256" key="1">
    <source>
        <dbReference type="SAM" id="Coils"/>
    </source>
</evidence>
<keyword evidence="3" id="KW-1185">Reference proteome</keyword>
<comment type="caution">
    <text evidence="2">The sequence shown here is derived from an EMBL/GenBank/DDBJ whole genome shotgun (WGS) entry which is preliminary data.</text>
</comment>
<reference evidence="2" key="2">
    <citation type="journal article" date="2023" name="IMA Fungus">
        <title>Comparative genomic study of the Penicillium genus elucidates a diverse pangenome and 15 lateral gene transfer events.</title>
        <authorList>
            <person name="Petersen C."/>
            <person name="Sorensen T."/>
            <person name="Nielsen M.R."/>
            <person name="Sondergaard T.E."/>
            <person name="Sorensen J.L."/>
            <person name="Fitzpatrick D.A."/>
            <person name="Frisvad J.C."/>
            <person name="Nielsen K.L."/>
        </authorList>
    </citation>
    <scope>NUCLEOTIDE SEQUENCE</scope>
    <source>
        <strain evidence="2">IBT 29495</strain>
    </source>
</reference>
<sequence length="151" mass="17118">MPKGNTPIWPPNAGERIRLSGTRRRLKHGKTLKCEIQTLVDIIRLDYILRQILHREEAIKGKLRVLEKTTANEDNGTQLSQHETELQDLRKRYSATEQSFYYAESRLPLDKIQLGIFAASWFKTVSREEGAVVWAVAAAKVAYQLPSAVGG</sequence>
<name>A0A9W9XQT2_9EURO</name>
<dbReference type="Proteomes" id="UP001149954">
    <property type="component" value="Unassembled WGS sequence"/>
</dbReference>